<dbReference type="GO" id="GO:0005737">
    <property type="term" value="C:cytoplasm"/>
    <property type="evidence" value="ECO:0007669"/>
    <property type="project" value="UniProtKB-SubCell"/>
</dbReference>
<dbReference type="NCBIfam" id="TIGR03342">
    <property type="entry name" value="dsrC_tusE_dsvC"/>
    <property type="match status" value="1"/>
</dbReference>
<evidence type="ECO:0000256" key="3">
    <source>
        <dbReference type="ARBA" id="ARBA00022490"/>
    </source>
</evidence>
<dbReference type="STRING" id="1121400.SAMN02746065_13910"/>
<dbReference type="InterPro" id="IPR007453">
    <property type="entry name" value="DsrC/TusE"/>
</dbReference>
<gene>
    <name evidence="5" type="ORF">SAMN02746065_13910</name>
</gene>
<dbReference type="AlphaFoldDB" id="A0A1W2EQX0"/>
<comment type="similarity">
    <text evidence="2">Belongs to the DsrC/TusE family.</text>
</comment>
<name>A0A1W2EQX0_9BACT</name>
<evidence type="ECO:0000313" key="5">
    <source>
        <dbReference type="EMBL" id="SMD12045.1"/>
    </source>
</evidence>
<comment type="subcellular location">
    <subcellularLocation>
        <location evidence="1">Cytoplasm</location>
    </subcellularLocation>
</comment>
<sequence length="120" mass="14036">MTDKEFKPSADQGRDRQLRSIAGRDLYFDWEDFLWDPQDWDETIALALAREMGLESLDDAQWKVLQFMREFYFYHGRAPMNKDLKQGTGMTLMALEKLFPRGIRMGARRLAGLPNPKACM</sequence>
<dbReference type="RefSeq" id="WP_084071738.1">
    <property type="nucleotide sequence ID" value="NZ_FWXY01000039.1"/>
</dbReference>
<dbReference type="InterPro" id="IPR042072">
    <property type="entry name" value="DsrC-like_C"/>
</dbReference>
<evidence type="ECO:0000313" key="6">
    <source>
        <dbReference type="Proteomes" id="UP000192418"/>
    </source>
</evidence>
<dbReference type="SUPFAM" id="SSF69721">
    <property type="entry name" value="DsrC, the gamma subunit of dissimilatory sulfite reductase"/>
    <property type="match status" value="1"/>
</dbReference>
<dbReference type="InterPro" id="IPR025526">
    <property type="entry name" value="DsrC-like_dom_sf"/>
</dbReference>
<dbReference type="InterPro" id="IPR043163">
    <property type="entry name" value="DsrC-like_N"/>
</dbReference>
<evidence type="ECO:0000256" key="4">
    <source>
        <dbReference type="PIRSR" id="PIRSR006223-50"/>
    </source>
</evidence>
<dbReference type="OrthoDB" id="9786347at2"/>
<feature type="active site" description="Cysteine persulfide intermediate" evidence="4">
    <location>
        <position position="119"/>
    </location>
</feature>
<dbReference type="Proteomes" id="UP000192418">
    <property type="component" value="Unassembled WGS sequence"/>
</dbReference>
<keyword evidence="6" id="KW-1185">Reference proteome</keyword>
<keyword evidence="3" id="KW-0963">Cytoplasm</keyword>
<dbReference type="GO" id="GO:0097163">
    <property type="term" value="F:sulfur carrier activity"/>
    <property type="evidence" value="ECO:0007669"/>
    <property type="project" value="TreeGrafter"/>
</dbReference>
<dbReference type="Gene3D" id="3.30.1420.10">
    <property type="match status" value="1"/>
</dbReference>
<dbReference type="EMBL" id="FWXY01000039">
    <property type="protein sequence ID" value="SMD12045.1"/>
    <property type="molecule type" value="Genomic_DNA"/>
</dbReference>
<accession>A0A1W2EQX0</accession>
<organism evidence="5 6">
    <name type="scientific">Desulfocicer vacuolatum DSM 3385</name>
    <dbReference type="NCBI Taxonomy" id="1121400"/>
    <lineage>
        <taxon>Bacteria</taxon>
        <taxon>Pseudomonadati</taxon>
        <taxon>Thermodesulfobacteriota</taxon>
        <taxon>Desulfobacteria</taxon>
        <taxon>Desulfobacterales</taxon>
        <taxon>Desulfobacteraceae</taxon>
        <taxon>Desulfocicer</taxon>
    </lineage>
</organism>
<proteinExistence type="inferred from homology"/>
<dbReference type="PIRSF" id="PIRSF006223">
    <property type="entry name" value="DsrC_TusE"/>
    <property type="match status" value="1"/>
</dbReference>
<dbReference type="PANTHER" id="PTHR37010:SF1">
    <property type="entry name" value="SULFURTRANSFERASE TUSE"/>
    <property type="match status" value="1"/>
</dbReference>
<reference evidence="5 6" key="1">
    <citation type="submission" date="2017-04" db="EMBL/GenBank/DDBJ databases">
        <authorList>
            <person name="Afonso C.L."/>
            <person name="Miller P.J."/>
            <person name="Scott M.A."/>
            <person name="Spackman E."/>
            <person name="Goraichik I."/>
            <person name="Dimitrov K.M."/>
            <person name="Suarez D.L."/>
            <person name="Swayne D.E."/>
        </authorList>
    </citation>
    <scope>NUCLEOTIDE SEQUENCE [LARGE SCALE GENOMIC DNA]</scope>
    <source>
        <strain evidence="5 6">DSM 3385</strain>
    </source>
</reference>
<dbReference type="Gene3D" id="1.10.10.370">
    <property type="entry name" value="DsrC-like protein, C-terminal domain"/>
    <property type="match status" value="1"/>
</dbReference>
<dbReference type="PANTHER" id="PTHR37010">
    <property type="entry name" value="SULFURTRANSFERASE TUSE"/>
    <property type="match status" value="1"/>
</dbReference>
<dbReference type="Pfam" id="PF04358">
    <property type="entry name" value="DsrC"/>
    <property type="match status" value="1"/>
</dbReference>
<evidence type="ECO:0000256" key="1">
    <source>
        <dbReference type="ARBA" id="ARBA00004496"/>
    </source>
</evidence>
<evidence type="ECO:0000256" key="2">
    <source>
        <dbReference type="ARBA" id="ARBA00005718"/>
    </source>
</evidence>
<protein>
    <submittedName>
        <fullName evidence="5">tRNA 2-thiouridine synthesizing protein E</fullName>
    </submittedName>
</protein>
<dbReference type="GO" id="GO:0002143">
    <property type="term" value="P:tRNA wobble position uridine thiolation"/>
    <property type="evidence" value="ECO:0007669"/>
    <property type="project" value="TreeGrafter"/>
</dbReference>